<dbReference type="RefSeq" id="XP_003680530.1">
    <property type="nucleotide sequence ID" value="XM_003680482.1"/>
</dbReference>
<feature type="region of interest" description="Disordered" evidence="1">
    <location>
        <begin position="37"/>
        <end position="72"/>
    </location>
</feature>
<dbReference type="PANTHER" id="PTHR28147">
    <property type="entry name" value="N-GLYCOSYLATION PROTEIN EOS1"/>
    <property type="match status" value="1"/>
</dbReference>
<protein>
    <recommendedName>
        <fullName evidence="5">N-glycosylation protein EOS1</fullName>
    </recommendedName>
</protein>
<dbReference type="GO" id="GO:0006487">
    <property type="term" value="P:protein N-linked glycosylation"/>
    <property type="evidence" value="ECO:0007669"/>
    <property type="project" value="EnsemblFungi"/>
</dbReference>
<dbReference type="EMBL" id="HE616744">
    <property type="protein sequence ID" value="CCE91319.1"/>
    <property type="molecule type" value="Genomic_DNA"/>
</dbReference>
<feature type="transmembrane region" description="Helical" evidence="2">
    <location>
        <begin position="205"/>
        <end position="231"/>
    </location>
</feature>
<dbReference type="GeneID" id="11500654"/>
<dbReference type="OrthoDB" id="2139606at2759"/>
<dbReference type="GO" id="GO:0005789">
    <property type="term" value="C:endoplasmic reticulum membrane"/>
    <property type="evidence" value="ECO:0007669"/>
    <property type="project" value="EnsemblFungi"/>
</dbReference>
<proteinExistence type="predicted"/>
<sequence length="381" mass="42962">MEFRARRTSAVPEVAAAANAVHHHHHHHYVLCEGNNAPSQRRSLTSSNSSNAINTTNGIHQPKRLPTPPSSQGYASIKTLSLSNLTAKQHLLLAICRDVSLLPPLIYIFTSLQQAWRISFRTKLKLYELQSLKDTMKIFVQSCIANNSISHAEEMSTNGNGLLLSTLTTARASEYLLCALWCVVSLYLTYSILDSLMVRWIVKYSTLAAILRMFAMSLLIITTELLLLASLSPNGDYYLHTWILVSCIMTAAYIWQSYLTSNLNYVSQDDYDASEEEADCNTRKELNSTDIEELTSSNVSLNSLPSSCSLQKRKNKRRPQKRFKFTKKRTIDLYNIIVFCVVPVGLASFITMVGLLRNLVIQRLDVEQLGRMLQSTPYVLD</sequence>
<name>G8ZS27_TORDE</name>
<dbReference type="Proteomes" id="UP000005627">
    <property type="component" value="Chromosome 3"/>
</dbReference>
<dbReference type="STRING" id="1076872.G8ZS27"/>
<evidence type="ECO:0000313" key="4">
    <source>
        <dbReference type="Proteomes" id="UP000005627"/>
    </source>
</evidence>
<feature type="transmembrane region" description="Helical" evidence="2">
    <location>
        <begin position="172"/>
        <end position="193"/>
    </location>
</feature>
<dbReference type="InterPro" id="IPR021100">
    <property type="entry name" value="N-glycosylation_EOS1"/>
</dbReference>
<dbReference type="eggNOG" id="ENOG502QTWB">
    <property type="taxonomic scope" value="Eukaryota"/>
</dbReference>
<keyword evidence="2" id="KW-1133">Transmembrane helix</keyword>
<dbReference type="AlphaFoldDB" id="G8ZS27"/>
<dbReference type="KEGG" id="tdl:TDEL_0C04300"/>
<evidence type="ECO:0000256" key="2">
    <source>
        <dbReference type="SAM" id="Phobius"/>
    </source>
</evidence>
<dbReference type="HOGENOM" id="CLU_043059_2_0_1"/>
<keyword evidence="4" id="KW-1185">Reference proteome</keyword>
<feature type="transmembrane region" description="Helical" evidence="2">
    <location>
        <begin position="333"/>
        <end position="356"/>
    </location>
</feature>
<dbReference type="PANTHER" id="PTHR28147:SF1">
    <property type="entry name" value="N-GLYCOSYLATION PROTEIN EOS1"/>
    <property type="match status" value="1"/>
</dbReference>
<dbReference type="Pfam" id="PF12326">
    <property type="entry name" value="EOS1"/>
    <property type="match status" value="1"/>
</dbReference>
<evidence type="ECO:0000256" key="1">
    <source>
        <dbReference type="SAM" id="MobiDB-lite"/>
    </source>
</evidence>
<feature type="compositionally biased region" description="Low complexity" evidence="1">
    <location>
        <begin position="45"/>
        <end position="57"/>
    </location>
</feature>
<evidence type="ECO:0000313" key="3">
    <source>
        <dbReference type="EMBL" id="CCE91319.1"/>
    </source>
</evidence>
<dbReference type="GO" id="GO:0034599">
    <property type="term" value="P:cellular response to oxidative stress"/>
    <property type="evidence" value="ECO:0007669"/>
    <property type="project" value="EnsemblFungi"/>
</dbReference>
<accession>G8ZS27</accession>
<reference evidence="3 4" key="1">
    <citation type="journal article" date="2011" name="Proc. Natl. Acad. Sci. U.S.A.">
        <title>Evolutionary erosion of yeast sex chromosomes by mating-type switching accidents.</title>
        <authorList>
            <person name="Gordon J.L."/>
            <person name="Armisen D."/>
            <person name="Proux-Wera E."/>
            <person name="Oheigeartaigh S.S."/>
            <person name="Byrne K.P."/>
            <person name="Wolfe K.H."/>
        </authorList>
    </citation>
    <scope>NUCLEOTIDE SEQUENCE [LARGE SCALE GENOMIC DNA]</scope>
    <source>
        <strain evidence="4">ATCC 10662 / CBS 1146 / NBRC 0425 / NCYC 2629 / NRRL Y-866</strain>
    </source>
</reference>
<dbReference type="PRINTS" id="PR02070">
    <property type="entry name" value="NGLYCOSEOS1"/>
</dbReference>
<dbReference type="InParanoid" id="G8ZS27"/>
<evidence type="ECO:0008006" key="5">
    <source>
        <dbReference type="Google" id="ProtNLM"/>
    </source>
</evidence>
<keyword evidence="2" id="KW-0472">Membrane</keyword>
<dbReference type="FunCoup" id="G8ZS27">
    <property type="interactions" value="25"/>
</dbReference>
<feature type="transmembrane region" description="Helical" evidence="2">
    <location>
        <begin position="237"/>
        <end position="255"/>
    </location>
</feature>
<gene>
    <name evidence="3" type="primary">TDEL0C04300</name>
    <name evidence="3" type="ORF">TDEL_0C04300</name>
</gene>
<keyword evidence="2" id="KW-0812">Transmembrane</keyword>
<organism evidence="3 4">
    <name type="scientific">Torulaspora delbrueckii</name>
    <name type="common">Yeast</name>
    <name type="synonym">Candida colliculosa</name>
    <dbReference type="NCBI Taxonomy" id="4950"/>
    <lineage>
        <taxon>Eukaryota</taxon>
        <taxon>Fungi</taxon>
        <taxon>Dikarya</taxon>
        <taxon>Ascomycota</taxon>
        <taxon>Saccharomycotina</taxon>
        <taxon>Saccharomycetes</taxon>
        <taxon>Saccharomycetales</taxon>
        <taxon>Saccharomycetaceae</taxon>
        <taxon>Torulaspora</taxon>
    </lineage>
</organism>